<keyword evidence="2 5" id="KW-0812">Transmembrane</keyword>
<dbReference type="OrthoDB" id="7366154at2"/>
<proteinExistence type="predicted"/>
<dbReference type="InterPro" id="IPR032710">
    <property type="entry name" value="NTF2-like_dom_sf"/>
</dbReference>
<dbReference type="GO" id="GO:0030255">
    <property type="term" value="P:protein secretion by the type IV secretion system"/>
    <property type="evidence" value="ECO:0007669"/>
    <property type="project" value="InterPro"/>
</dbReference>
<evidence type="ECO:0000259" key="6">
    <source>
        <dbReference type="Pfam" id="PF04335"/>
    </source>
</evidence>
<evidence type="ECO:0000313" key="8">
    <source>
        <dbReference type="Proteomes" id="UP000317894"/>
    </source>
</evidence>
<evidence type="ECO:0000256" key="5">
    <source>
        <dbReference type="SAM" id="Phobius"/>
    </source>
</evidence>
<evidence type="ECO:0000256" key="1">
    <source>
        <dbReference type="ARBA" id="ARBA00004167"/>
    </source>
</evidence>
<dbReference type="Pfam" id="PF04335">
    <property type="entry name" value="VirB8"/>
    <property type="match status" value="1"/>
</dbReference>
<gene>
    <name evidence="7" type="ORF">FMM06_04985</name>
</gene>
<dbReference type="CDD" id="cd16424">
    <property type="entry name" value="VirB8"/>
    <property type="match status" value="1"/>
</dbReference>
<dbReference type="RefSeq" id="WP_143555060.1">
    <property type="nucleotide sequence ID" value="NZ_VJWA01000001.1"/>
</dbReference>
<evidence type="ECO:0000256" key="3">
    <source>
        <dbReference type="ARBA" id="ARBA00022989"/>
    </source>
</evidence>
<protein>
    <recommendedName>
        <fullName evidence="6">Bacterial virulence protein VirB8 domain-containing protein</fullName>
    </recommendedName>
</protein>
<feature type="transmembrane region" description="Helical" evidence="5">
    <location>
        <begin position="35"/>
        <end position="57"/>
    </location>
</feature>
<dbReference type="InterPro" id="IPR007430">
    <property type="entry name" value="VirB8"/>
</dbReference>
<reference evidence="7 8" key="1">
    <citation type="submission" date="2019-07" db="EMBL/GenBank/DDBJ databases">
        <title>Novel species isolated from glacier.</title>
        <authorList>
            <person name="Liu Q."/>
            <person name="Xin Y.-H."/>
        </authorList>
    </citation>
    <scope>NUCLEOTIDE SEQUENCE [LARGE SCALE GENOMIC DNA]</scope>
    <source>
        <strain evidence="7 8">LB1R16</strain>
    </source>
</reference>
<dbReference type="Proteomes" id="UP000317894">
    <property type="component" value="Unassembled WGS sequence"/>
</dbReference>
<dbReference type="PIRSF" id="PIRSF003299">
    <property type="entry name" value="VirB8_PtlE"/>
    <property type="match status" value="1"/>
</dbReference>
<evidence type="ECO:0000313" key="7">
    <source>
        <dbReference type="EMBL" id="TRW17515.1"/>
    </source>
</evidence>
<accession>A0A552UH18</accession>
<dbReference type="Gene3D" id="3.10.450.230">
    <property type="entry name" value="VirB8 protein"/>
    <property type="match status" value="1"/>
</dbReference>
<comment type="subcellular location">
    <subcellularLocation>
        <location evidence="1">Membrane</location>
        <topology evidence="1">Single-pass membrane protein</topology>
    </subcellularLocation>
</comment>
<comment type="caution">
    <text evidence="7">The sequence shown here is derived from an EMBL/GenBank/DDBJ whole genome shotgun (WGS) entry which is preliminary data.</text>
</comment>
<sequence length="252" mass="27295">MDQTPIRPERQAYYAEAATWAEDVHASLRASRRRAWWVAGAAVFVAVLLALALVLLMPLKTVVPYTIIVDRQTGAAQLARGVVLGPMSQNDALLQSALAQYVIARETLDATDLAANYRKVGLWSAGTARSDYLRLMDRRNPASVLIGATAATLVQVAVKQVTVMSPTSALVRFSTDRREGDGPVTRSDWAAVLQFGFTGGPLTLEDRLINPLGFQVTHYRRDAEAAPTVIVPAALPATTVTTTTITTPEPRR</sequence>
<organism evidence="7 8">
    <name type="scientific">Glacieibacterium frigidum</name>
    <dbReference type="NCBI Taxonomy" id="2593303"/>
    <lineage>
        <taxon>Bacteria</taxon>
        <taxon>Pseudomonadati</taxon>
        <taxon>Pseudomonadota</taxon>
        <taxon>Alphaproteobacteria</taxon>
        <taxon>Sphingomonadales</taxon>
        <taxon>Sphingosinicellaceae</taxon>
        <taxon>Glacieibacterium</taxon>
    </lineage>
</organism>
<evidence type="ECO:0000256" key="4">
    <source>
        <dbReference type="ARBA" id="ARBA00023136"/>
    </source>
</evidence>
<keyword evidence="4 5" id="KW-0472">Membrane</keyword>
<keyword evidence="8" id="KW-1185">Reference proteome</keyword>
<dbReference type="GO" id="GO:0016020">
    <property type="term" value="C:membrane"/>
    <property type="evidence" value="ECO:0007669"/>
    <property type="project" value="UniProtKB-SubCell"/>
</dbReference>
<feature type="domain" description="Bacterial virulence protein VirB8" evidence="6">
    <location>
        <begin position="17"/>
        <end position="224"/>
    </location>
</feature>
<dbReference type="InterPro" id="IPR026264">
    <property type="entry name" value="VirB8/PtlE"/>
</dbReference>
<dbReference type="EMBL" id="VJWA01000001">
    <property type="protein sequence ID" value="TRW17515.1"/>
    <property type="molecule type" value="Genomic_DNA"/>
</dbReference>
<keyword evidence="3 5" id="KW-1133">Transmembrane helix</keyword>
<name>A0A552UH18_9SPHN</name>
<dbReference type="SUPFAM" id="SSF54427">
    <property type="entry name" value="NTF2-like"/>
    <property type="match status" value="1"/>
</dbReference>
<dbReference type="AlphaFoldDB" id="A0A552UH18"/>
<evidence type="ECO:0000256" key="2">
    <source>
        <dbReference type="ARBA" id="ARBA00022692"/>
    </source>
</evidence>